<reference evidence="7" key="1">
    <citation type="journal article" date="2019" name="Int. J. Syst. Evol. Microbiol.">
        <title>The Global Catalogue of Microorganisms (GCM) 10K type strain sequencing project: providing services to taxonomists for standard genome sequencing and annotation.</title>
        <authorList>
            <consortium name="The Broad Institute Genomics Platform"/>
            <consortium name="The Broad Institute Genome Sequencing Center for Infectious Disease"/>
            <person name="Wu L."/>
            <person name="Ma J."/>
        </authorList>
    </citation>
    <scope>NUCLEOTIDE SEQUENCE [LARGE SCALE GENOMIC DNA]</scope>
    <source>
        <strain evidence="7">CGMCC 4.7289</strain>
    </source>
</reference>
<dbReference type="CDD" id="cd01392">
    <property type="entry name" value="HTH_LacI"/>
    <property type="match status" value="1"/>
</dbReference>
<accession>A0ABV8LWT0</accession>
<evidence type="ECO:0000256" key="4">
    <source>
        <dbReference type="ARBA" id="ARBA00023163"/>
    </source>
</evidence>
<dbReference type="SUPFAM" id="SSF53822">
    <property type="entry name" value="Periplasmic binding protein-like I"/>
    <property type="match status" value="1"/>
</dbReference>
<name>A0ABV8LWT0_9ACTN</name>
<keyword evidence="7" id="KW-1185">Reference proteome</keyword>
<dbReference type="Gene3D" id="3.40.50.2300">
    <property type="match status" value="2"/>
</dbReference>
<dbReference type="EMBL" id="JBHSAY010000018">
    <property type="protein sequence ID" value="MFC4134908.1"/>
    <property type="molecule type" value="Genomic_DNA"/>
</dbReference>
<evidence type="ECO:0000256" key="2">
    <source>
        <dbReference type="ARBA" id="ARBA00023015"/>
    </source>
</evidence>
<dbReference type="CDD" id="cd06267">
    <property type="entry name" value="PBP1_LacI_sugar_binding-like"/>
    <property type="match status" value="1"/>
</dbReference>
<dbReference type="SUPFAM" id="SSF47413">
    <property type="entry name" value="lambda repressor-like DNA-binding domains"/>
    <property type="match status" value="1"/>
</dbReference>
<dbReference type="PANTHER" id="PTHR30146:SF148">
    <property type="entry name" value="HTH-TYPE TRANSCRIPTIONAL REPRESSOR PURR-RELATED"/>
    <property type="match status" value="1"/>
</dbReference>
<dbReference type="Gene3D" id="1.10.260.40">
    <property type="entry name" value="lambda repressor-like DNA-binding domains"/>
    <property type="match status" value="1"/>
</dbReference>
<evidence type="ECO:0000313" key="6">
    <source>
        <dbReference type="EMBL" id="MFC4134908.1"/>
    </source>
</evidence>
<dbReference type="PROSITE" id="PS50932">
    <property type="entry name" value="HTH_LACI_2"/>
    <property type="match status" value="1"/>
</dbReference>
<keyword evidence="3 6" id="KW-0238">DNA-binding</keyword>
<protein>
    <submittedName>
        <fullName evidence="6">LacI family DNA-binding transcriptional regulator</fullName>
    </submittedName>
</protein>
<evidence type="ECO:0000256" key="3">
    <source>
        <dbReference type="ARBA" id="ARBA00023125"/>
    </source>
</evidence>
<dbReference type="InterPro" id="IPR010982">
    <property type="entry name" value="Lambda_DNA-bd_dom_sf"/>
</dbReference>
<keyword evidence="1" id="KW-0678">Repressor</keyword>
<dbReference type="Pfam" id="PF13377">
    <property type="entry name" value="Peripla_BP_3"/>
    <property type="match status" value="1"/>
</dbReference>
<proteinExistence type="predicted"/>
<dbReference type="Proteomes" id="UP001595816">
    <property type="component" value="Unassembled WGS sequence"/>
</dbReference>
<dbReference type="InterPro" id="IPR028082">
    <property type="entry name" value="Peripla_BP_I"/>
</dbReference>
<sequence length="348" mass="37745">MPTRRRRVTQREIAEIAGVSQTTVSVVLNDRDGTNVRIPEETRARVKRALEQATYVADPAARRLAGLDSQIIGVFTYEAALSPESMDFYGPLLNGIERAAESIGCDLLFFTSSPVEDGTRSLFHRKTRLRLADGCILLGQQMVGSELERLVAEQFPFVAVGRRDETTAAVPYVGIDYVTPTSELIDQAAVLGHRQALYVHRGRDTPTARDRRGAVEAASAEGRLAFLLVGDERVADLPRLARATEATLIIAEDAFLTEDVIHALVEAGVDVPGEISVAALGEVRGHRAANGDLTGLHVPRMQIAAEALELLQQLITTDPQEWATLETQRLLMAEVETGGTIVARSAAS</sequence>
<gene>
    <name evidence="6" type="ORF">ACFOZ4_30225</name>
</gene>
<dbReference type="Pfam" id="PF00356">
    <property type="entry name" value="LacI"/>
    <property type="match status" value="1"/>
</dbReference>
<dbReference type="InterPro" id="IPR046335">
    <property type="entry name" value="LacI/GalR-like_sensor"/>
</dbReference>
<dbReference type="PANTHER" id="PTHR30146">
    <property type="entry name" value="LACI-RELATED TRANSCRIPTIONAL REPRESSOR"/>
    <property type="match status" value="1"/>
</dbReference>
<dbReference type="SMART" id="SM00354">
    <property type="entry name" value="HTH_LACI"/>
    <property type="match status" value="1"/>
</dbReference>
<evidence type="ECO:0000259" key="5">
    <source>
        <dbReference type="PROSITE" id="PS50932"/>
    </source>
</evidence>
<feature type="domain" description="HTH lacI-type" evidence="5">
    <location>
        <begin position="8"/>
        <end position="66"/>
    </location>
</feature>
<dbReference type="InterPro" id="IPR000843">
    <property type="entry name" value="HTH_LacI"/>
</dbReference>
<comment type="caution">
    <text evidence="6">The sequence shown here is derived from an EMBL/GenBank/DDBJ whole genome shotgun (WGS) entry which is preliminary data.</text>
</comment>
<dbReference type="GO" id="GO:0003677">
    <property type="term" value="F:DNA binding"/>
    <property type="evidence" value="ECO:0007669"/>
    <property type="project" value="UniProtKB-KW"/>
</dbReference>
<evidence type="ECO:0000256" key="1">
    <source>
        <dbReference type="ARBA" id="ARBA00022491"/>
    </source>
</evidence>
<evidence type="ECO:0000313" key="7">
    <source>
        <dbReference type="Proteomes" id="UP001595816"/>
    </source>
</evidence>
<organism evidence="6 7">
    <name type="scientific">Hamadaea flava</name>
    <dbReference type="NCBI Taxonomy" id="1742688"/>
    <lineage>
        <taxon>Bacteria</taxon>
        <taxon>Bacillati</taxon>
        <taxon>Actinomycetota</taxon>
        <taxon>Actinomycetes</taxon>
        <taxon>Micromonosporales</taxon>
        <taxon>Micromonosporaceae</taxon>
        <taxon>Hamadaea</taxon>
    </lineage>
</organism>
<keyword evidence="4" id="KW-0804">Transcription</keyword>
<keyword evidence="2" id="KW-0805">Transcription regulation</keyword>
<dbReference type="RefSeq" id="WP_253751620.1">
    <property type="nucleotide sequence ID" value="NZ_JAMZDZ010000001.1"/>
</dbReference>